<dbReference type="EMBL" id="WKFB01000340">
    <property type="protein sequence ID" value="KAF6726211.1"/>
    <property type="molecule type" value="Genomic_DNA"/>
</dbReference>
<evidence type="ECO:0000256" key="7">
    <source>
        <dbReference type="ARBA" id="ARBA00022801"/>
    </source>
</evidence>
<dbReference type="PROSITE" id="PS00972">
    <property type="entry name" value="USP_1"/>
    <property type="match status" value="1"/>
</dbReference>
<dbReference type="Proteomes" id="UP000261560">
    <property type="component" value="Unplaced"/>
</dbReference>
<evidence type="ECO:0000256" key="9">
    <source>
        <dbReference type="ARBA" id="ARBA00022833"/>
    </source>
</evidence>
<gene>
    <name evidence="14" type="ORF">FQA47_021260</name>
</gene>
<keyword evidence="10" id="KW-0090">Biological rhythms</keyword>
<keyword evidence="5" id="KW-0479">Metal-binding</keyword>
<evidence type="ECO:0000256" key="3">
    <source>
        <dbReference type="ARBA" id="ARBA00022490"/>
    </source>
</evidence>
<dbReference type="Proteomes" id="UP000646548">
    <property type="component" value="Unassembled WGS sequence"/>
</dbReference>
<keyword evidence="16" id="KW-1185">Reference proteome</keyword>
<dbReference type="GO" id="GO:0016579">
    <property type="term" value="P:protein deubiquitination"/>
    <property type="evidence" value="ECO:0007669"/>
    <property type="project" value="InterPro"/>
</dbReference>
<dbReference type="GO" id="GO:0004843">
    <property type="term" value="F:cysteine-type deubiquitinase activity"/>
    <property type="evidence" value="ECO:0007669"/>
    <property type="project" value="UniProtKB-UniRule"/>
</dbReference>
<organism evidence="15 16">
    <name type="scientific">Oryzias melastigma</name>
    <name type="common">Marine medaka</name>
    <dbReference type="NCBI Taxonomy" id="30732"/>
    <lineage>
        <taxon>Eukaryota</taxon>
        <taxon>Metazoa</taxon>
        <taxon>Chordata</taxon>
        <taxon>Craniata</taxon>
        <taxon>Vertebrata</taxon>
        <taxon>Euteleostomi</taxon>
        <taxon>Actinopterygii</taxon>
        <taxon>Neopterygii</taxon>
        <taxon>Teleostei</taxon>
        <taxon>Neoteleostei</taxon>
        <taxon>Acanthomorphata</taxon>
        <taxon>Ovalentaria</taxon>
        <taxon>Atherinomorphae</taxon>
        <taxon>Beloniformes</taxon>
        <taxon>Adrianichthyidae</taxon>
        <taxon>Oryziinae</taxon>
        <taxon>Oryzias</taxon>
    </lineage>
</organism>
<keyword evidence="8 12" id="KW-0788">Thiol protease</keyword>
<keyword evidence="3" id="KW-0963">Cytoplasm</keyword>
<dbReference type="CDD" id="cd02674">
    <property type="entry name" value="Peptidase_C19R"/>
    <property type="match status" value="1"/>
</dbReference>
<evidence type="ECO:0000313" key="15">
    <source>
        <dbReference type="Ensembl" id="ENSOMEP00000001396.1"/>
    </source>
</evidence>
<dbReference type="OMA" id="EKSKRMW"/>
<dbReference type="SUPFAM" id="SSF54001">
    <property type="entry name" value="Cysteine proteinases"/>
    <property type="match status" value="1"/>
</dbReference>
<evidence type="ECO:0000256" key="8">
    <source>
        <dbReference type="ARBA" id="ARBA00022807"/>
    </source>
</evidence>
<dbReference type="GeneTree" id="ENSGT00940000155545"/>
<dbReference type="InterPro" id="IPR001394">
    <property type="entry name" value="Peptidase_C19_UCH"/>
</dbReference>
<dbReference type="GO" id="GO:0046872">
    <property type="term" value="F:metal ion binding"/>
    <property type="evidence" value="ECO:0007669"/>
    <property type="project" value="UniProtKB-KW"/>
</dbReference>
<dbReference type="AlphaFoldDB" id="A0A3B3B741"/>
<dbReference type="Gene3D" id="3.90.70.10">
    <property type="entry name" value="Cysteine proteinases"/>
    <property type="match status" value="1"/>
</dbReference>
<feature type="domain" description="USP" evidence="13">
    <location>
        <begin position="59"/>
        <end position="389"/>
    </location>
</feature>
<dbReference type="InterPro" id="IPR028889">
    <property type="entry name" value="USP"/>
</dbReference>
<dbReference type="EC" id="3.4.19.12" evidence="12"/>
<dbReference type="PROSITE" id="PS50235">
    <property type="entry name" value="USP_3"/>
    <property type="match status" value="1"/>
</dbReference>
<accession>A0A3B3B741</accession>
<name>A0A3B3B741_ORYME</name>
<dbReference type="InterPro" id="IPR038765">
    <property type="entry name" value="Papain-like_cys_pep_sf"/>
</dbReference>
<dbReference type="InterPro" id="IPR050185">
    <property type="entry name" value="Ub_carboxyl-term_hydrolase"/>
</dbReference>
<evidence type="ECO:0000256" key="2">
    <source>
        <dbReference type="ARBA" id="ARBA00004556"/>
    </source>
</evidence>
<dbReference type="GO" id="GO:0048471">
    <property type="term" value="C:perinuclear region of cytoplasm"/>
    <property type="evidence" value="ECO:0007669"/>
    <property type="project" value="UniProtKB-SubCell"/>
</dbReference>
<keyword evidence="6 12" id="KW-0833">Ubl conjugation pathway</keyword>
<dbReference type="InterPro" id="IPR018200">
    <property type="entry name" value="USP_CS"/>
</dbReference>
<dbReference type="PANTHER" id="PTHR21646:SF101">
    <property type="entry name" value="UBIQUITIN CARBOXYL-TERMINAL HYDROLASE"/>
    <property type="match status" value="1"/>
</dbReference>
<dbReference type="GO" id="GO:0048511">
    <property type="term" value="P:rhythmic process"/>
    <property type="evidence" value="ECO:0007669"/>
    <property type="project" value="UniProtKB-KW"/>
</dbReference>
<dbReference type="PROSITE" id="PS00973">
    <property type="entry name" value="USP_2"/>
    <property type="match status" value="1"/>
</dbReference>
<reference evidence="15" key="1">
    <citation type="submission" date="2025-05" db="UniProtKB">
        <authorList>
            <consortium name="Ensembl"/>
        </authorList>
    </citation>
    <scope>IDENTIFICATION</scope>
</reference>
<comment type="similarity">
    <text evidence="11">Belongs to the peptidase C19 family. USP2 subfamily.</text>
</comment>
<dbReference type="Pfam" id="PF00443">
    <property type="entry name" value="UCH"/>
    <property type="match status" value="1"/>
</dbReference>
<dbReference type="PANTHER" id="PTHR21646">
    <property type="entry name" value="UBIQUITIN CARBOXYL-TERMINAL HYDROLASE"/>
    <property type="match status" value="1"/>
</dbReference>
<protein>
    <recommendedName>
        <fullName evidence="12">Ubiquitin carboxyl-terminal hydrolase</fullName>
        <ecNumber evidence="12">3.4.19.12</ecNumber>
    </recommendedName>
</protein>
<evidence type="ECO:0000313" key="16">
    <source>
        <dbReference type="Proteomes" id="UP000261560"/>
    </source>
</evidence>
<evidence type="ECO:0000313" key="14">
    <source>
        <dbReference type="EMBL" id="KAF6726211.1"/>
    </source>
</evidence>
<evidence type="ECO:0000256" key="10">
    <source>
        <dbReference type="ARBA" id="ARBA00023108"/>
    </source>
</evidence>
<evidence type="ECO:0000256" key="1">
    <source>
        <dbReference type="ARBA" id="ARBA00000707"/>
    </source>
</evidence>
<comment type="subcellular location">
    <subcellularLocation>
        <location evidence="2">Cytoplasm</location>
        <location evidence="2">Perinuclear region</location>
    </subcellularLocation>
</comment>
<evidence type="ECO:0000256" key="12">
    <source>
        <dbReference type="RuleBase" id="RU366025"/>
    </source>
</evidence>
<sequence length="401" mass="45678">MPSLRHSYTVTVPEEPAAFPLDKPELQRKSQRFSRSVLVSTFMGLIINQAKNKSPQGLVGLRNLGNTCFMNSILQCLSNTSELRDYCLRNVHRLDVSSRTNAALMEEFAKLTQSLWTSANIEAISPSDFRTQIQRVAPKFVGCNQQDAQEFLRSLLDGLHNDVNRVTVRPRSPVEDLDHYSDEEKSKRMWNMYLAREDSKVVDLFVGQLKSSLTCTVCGFRSTTFDPFWDLSLPIAQERSGEVTLKDCLRLFSKEDVLDGEEKPTCNKCKARRKCTKKFSIQKFPQILVIHLKRFSDSNSRSSKLSTFVNFPLKELDLREFSADHSELPVYNLYAVSNHIGNTLGGHYTAYCKNPALGEWYSYNDSRVSPISSGQVRTSNAYVLFYELAPSSHSKYQTCRL</sequence>
<keyword evidence="9" id="KW-0862">Zinc</keyword>
<evidence type="ECO:0000259" key="13">
    <source>
        <dbReference type="PROSITE" id="PS50235"/>
    </source>
</evidence>
<evidence type="ECO:0000256" key="4">
    <source>
        <dbReference type="ARBA" id="ARBA00022670"/>
    </source>
</evidence>
<reference evidence="14" key="2">
    <citation type="journal article" name="BMC Genomics">
        <title>Long-read sequencing and de novo genome assembly of marine medaka (Oryzias melastigma).</title>
        <authorList>
            <person name="Liang P."/>
            <person name="Saqib H.S.A."/>
            <person name="Ni X."/>
            <person name="Shen Y."/>
        </authorList>
    </citation>
    <scope>NUCLEOTIDE SEQUENCE</scope>
    <source>
        <strain evidence="14">Bigg-433</strain>
    </source>
</reference>
<keyword evidence="7 12" id="KW-0378">Hydrolase</keyword>
<comment type="catalytic activity">
    <reaction evidence="1 12">
        <text>Thiol-dependent hydrolysis of ester, thioester, amide, peptide and isopeptide bonds formed by the C-terminal Gly of ubiquitin (a 76-residue protein attached to proteins as an intracellular targeting signal).</text>
        <dbReference type="EC" id="3.4.19.12"/>
    </reaction>
</comment>
<proteinExistence type="inferred from homology"/>
<dbReference type="STRING" id="30732.ENSOMEP00000001396"/>
<dbReference type="GO" id="GO:0006508">
    <property type="term" value="P:proteolysis"/>
    <property type="evidence" value="ECO:0007669"/>
    <property type="project" value="UniProtKB-KW"/>
</dbReference>
<evidence type="ECO:0000256" key="6">
    <source>
        <dbReference type="ARBA" id="ARBA00022786"/>
    </source>
</evidence>
<dbReference type="FunFam" id="3.90.70.10:FF:000024">
    <property type="entry name" value="Ubiquitin carboxyl-terminal hydrolase 2"/>
    <property type="match status" value="1"/>
</dbReference>
<evidence type="ECO:0000256" key="5">
    <source>
        <dbReference type="ARBA" id="ARBA00022723"/>
    </source>
</evidence>
<evidence type="ECO:0000256" key="11">
    <source>
        <dbReference type="ARBA" id="ARBA00037943"/>
    </source>
</evidence>
<dbReference type="PaxDb" id="30732-ENSOMEP00000001396"/>
<dbReference type="OrthoDB" id="265306at2759"/>
<keyword evidence="4 12" id="KW-0645">Protease</keyword>
<dbReference type="Ensembl" id="ENSOMET00000014253.1">
    <property type="protein sequence ID" value="ENSOMEP00000001396.1"/>
    <property type="gene ID" value="ENSOMEG00000002284.1"/>
</dbReference>